<evidence type="ECO:0000259" key="2">
    <source>
        <dbReference type="Pfam" id="PF24536"/>
    </source>
</evidence>
<evidence type="ECO:0000313" key="3">
    <source>
        <dbReference type="Ensembl" id="ENSSRHP00000002723.1"/>
    </source>
</evidence>
<keyword evidence="4" id="KW-1185">Reference proteome</keyword>
<dbReference type="InterPro" id="IPR057106">
    <property type="entry name" value="NXPE4_C"/>
</dbReference>
<organism evidence="3 4">
    <name type="scientific">Sinocyclocheilus rhinocerous</name>
    <dbReference type="NCBI Taxonomy" id="307959"/>
    <lineage>
        <taxon>Eukaryota</taxon>
        <taxon>Metazoa</taxon>
        <taxon>Chordata</taxon>
        <taxon>Craniata</taxon>
        <taxon>Vertebrata</taxon>
        <taxon>Euteleostomi</taxon>
        <taxon>Actinopterygii</taxon>
        <taxon>Neopterygii</taxon>
        <taxon>Teleostei</taxon>
        <taxon>Ostariophysi</taxon>
        <taxon>Cypriniformes</taxon>
        <taxon>Cyprinidae</taxon>
        <taxon>Cyprininae</taxon>
        <taxon>Sinocyclocheilus</taxon>
    </lineage>
</organism>
<dbReference type="Ensembl" id="ENSSRHT00000002828.1">
    <property type="protein sequence ID" value="ENSSRHP00000002723.1"/>
    <property type="gene ID" value="ENSSRHG00000001902.1"/>
</dbReference>
<evidence type="ECO:0000313" key="4">
    <source>
        <dbReference type="Proteomes" id="UP000472270"/>
    </source>
</evidence>
<comment type="similarity">
    <text evidence="1">Belongs to the NXPE family.</text>
</comment>
<reference evidence="3" key="1">
    <citation type="submission" date="2025-08" db="UniProtKB">
        <authorList>
            <consortium name="Ensembl"/>
        </authorList>
    </citation>
    <scope>IDENTIFICATION</scope>
</reference>
<sequence length="562" mass="64726">MGISDEEWGRLQKAIDWPIPDQEITHLNQSTSPGHSTFSIVGLKESYKVREKISVIITARDHNKNLKRHGGDFFKAKLFNADLKVCYMIIYIFLNTFFCIKNKYSVSLALIVDLLAQYYILCLRLKALKMYLPTDISFLHYTCSFPFFLKASVYGEVVDHRNGTYSVALLLHWEGQAQVSVRLEHSSEVVQILKKYRESSFPRSHYNGYFEGPGLNKTKIHEVVECNLKWGADGSWRKGDCCCEYKDIKTGTVWQCERPKELSCDKLVHHSYGRLESPLHLFEQQYSHLCVATLLSNPISSLKKCRSGMTTPVPAGFYLNDVWKSFVCNTRQFSPAQMGNCLKNKIVYLMGDSTTRQWFEYLERNVPGIKRMDLHTPPAGGPLMAVELKYNIIIHWRPHGVPLRFSKMPITDLHYINNDIDEIAGGPHAVVVFTLFAHLVFHPITFYVYEVAKIRQSVVALLSRAPETTVIIKSGNTAGQKVPLLTFQSYLNIFQSDWLMLQLDTVMREMFRDIDGVIFLDVWQMTSCHYLREHIHPRPVIIANEVNIILHKCKKKTNRPYA</sequence>
<dbReference type="InterPro" id="IPR014756">
    <property type="entry name" value="Ig_E-set"/>
</dbReference>
<accession>A0A673FPE6</accession>
<evidence type="ECO:0000256" key="1">
    <source>
        <dbReference type="ARBA" id="ARBA00005431"/>
    </source>
</evidence>
<dbReference type="AlphaFoldDB" id="A0A673FPE6"/>
<protein>
    <recommendedName>
        <fullName evidence="2">NXPE C-terminal domain-containing protein</fullName>
    </recommendedName>
</protein>
<dbReference type="InterPro" id="IPR026845">
    <property type="entry name" value="NXPH/NXPE"/>
</dbReference>
<dbReference type="SUPFAM" id="SSF81296">
    <property type="entry name" value="E set domains"/>
    <property type="match status" value="1"/>
</dbReference>
<dbReference type="PANTHER" id="PTHR16165:SF23">
    <property type="entry name" value="NEUREXOPHILIN AND PC-ESTERASE DOMAIN FAMILY, MEMBER 5"/>
    <property type="match status" value="1"/>
</dbReference>
<dbReference type="PANTHER" id="PTHR16165">
    <property type="entry name" value="NXPE FAMILY MEMBER"/>
    <property type="match status" value="1"/>
</dbReference>
<dbReference type="Proteomes" id="UP000472270">
    <property type="component" value="Unassembled WGS sequence"/>
</dbReference>
<dbReference type="Pfam" id="PF06312">
    <property type="entry name" value="Neurexophilin"/>
    <property type="match status" value="1"/>
</dbReference>
<dbReference type="Gene3D" id="2.60.40.10">
    <property type="entry name" value="Immunoglobulins"/>
    <property type="match status" value="1"/>
</dbReference>
<dbReference type="Pfam" id="PF24536">
    <property type="entry name" value="NXPE4_C"/>
    <property type="match status" value="1"/>
</dbReference>
<name>A0A673FPE6_9TELE</name>
<proteinExistence type="inferred from homology"/>
<feature type="domain" description="NXPE C-terminal" evidence="2">
    <location>
        <begin position="323"/>
        <end position="550"/>
    </location>
</feature>
<dbReference type="GO" id="GO:0007399">
    <property type="term" value="P:nervous system development"/>
    <property type="evidence" value="ECO:0007669"/>
    <property type="project" value="UniProtKB-ARBA"/>
</dbReference>
<reference evidence="3" key="2">
    <citation type="submission" date="2025-09" db="UniProtKB">
        <authorList>
            <consortium name="Ensembl"/>
        </authorList>
    </citation>
    <scope>IDENTIFICATION</scope>
</reference>
<dbReference type="InterPro" id="IPR013783">
    <property type="entry name" value="Ig-like_fold"/>
</dbReference>